<keyword evidence="7 9" id="KW-0472">Membrane</keyword>
<reference evidence="13 14" key="1">
    <citation type="submission" date="2020-08" db="EMBL/GenBank/DDBJ databases">
        <title>Streptomycin resistant and MDR strain, P. mexicana.</title>
        <authorList>
            <person name="Ganesh-kumar S."/>
            <person name="Zhe T."/>
            <person name="Yu Z."/>
            <person name="Min Y."/>
        </authorList>
    </citation>
    <scope>NUCLEOTIDE SEQUENCE [LARGE SCALE GENOMIC DNA]</scope>
    <source>
        <strain evidence="13 14">GTZY</strain>
    </source>
</reference>
<evidence type="ECO:0000256" key="10">
    <source>
        <dbReference type="PROSITE-ProRule" id="PRU10144"/>
    </source>
</evidence>
<dbReference type="Gene3D" id="2.170.130.10">
    <property type="entry name" value="TonB-dependent receptor, plug domain"/>
    <property type="match status" value="1"/>
</dbReference>
<dbReference type="NCBIfam" id="TIGR01782">
    <property type="entry name" value="TonB-Xanth-Caul"/>
    <property type="match status" value="1"/>
</dbReference>
<dbReference type="RefSeq" id="WP_185895845.1">
    <property type="nucleotide sequence ID" value="NZ_CP060028.1"/>
</dbReference>
<gene>
    <name evidence="13" type="ORF">H4W19_02265</name>
</gene>
<dbReference type="SUPFAM" id="SSF56935">
    <property type="entry name" value="Porins"/>
    <property type="match status" value="1"/>
</dbReference>
<keyword evidence="6" id="KW-0798">TonB box</keyword>
<evidence type="ECO:0000256" key="11">
    <source>
        <dbReference type="SAM" id="SignalP"/>
    </source>
</evidence>
<dbReference type="PANTHER" id="PTHR40980:SF3">
    <property type="entry name" value="TONB-DEPENDENT RECEPTOR-LIKE BETA-BARREL DOMAIN-CONTAINING PROTEIN"/>
    <property type="match status" value="1"/>
</dbReference>
<dbReference type="EMBL" id="CP060028">
    <property type="protein sequence ID" value="QND80648.1"/>
    <property type="molecule type" value="Genomic_DNA"/>
</dbReference>
<evidence type="ECO:0000256" key="8">
    <source>
        <dbReference type="ARBA" id="ARBA00023237"/>
    </source>
</evidence>
<dbReference type="InterPro" id="IPR010917">
    <property type="entry name" value="TonB_rcpt_CS"/>
</dbReference>
<evidence type="ECO:0000256" key="5">
    <source>
        <dbReference type="ARBA" id="ARBA00022729"/>
    </source>
</evidence>
<evidence type="ECO:0000256" key="6">
    <source>
        <dbReference type="ARBA" id="ARBA00023077"/>
    </source>
</evidence>
<keyword evidence="3 9" id="KW-1134">Transmembrane beta strand</keyword>
<dbReference type="PANTHER" id="PTHR40980">
    <property type="entry name" value="PLUG DOMAIN-CONTAINING PROTEIN"/>
    <property type="match status" value="1"/>
</dbReference>
<feature type="signal peptide" evidence="11">
    <location>
        <begin position="1"/>
        <end position="25"/>
    </location>
</feature>
<evidence type="ECO:0000256" key="2">
    <source>
        <dbReference type="ARBA" id="ARBA00022448"/>
    </source>
</evidence>
<evidence type="ECO:0000313" key="14">
    <source>
        <dbReference type="Proteomes" id="UP000515506"/>
    </source>
</evidence>
<comment type="subcellular location">
    <subcellularLocation>
        <location evidence="1 9">Cell outer membrane</location>
        <topology evidence="1 9">Multi-pass membrane protein</topology>
    </subcellularLocation>
</comment>
<protein>
    <submittedName>
        <fullName evidence="13">TonB-dependent receptor</fullName>
    </submittedName>
</protein>
<evidence type="ECO:0000256" key="7">
    <source>
        <dbReference type="ARBA" id="ARBA00023136"/>
    </source>
</evidence>
<dbReference type="PROSITE" id="PS52016">
    <property type="entry name" value="TONB_DEPENDENT_REC_3"/>
    <property type="match status" value="1"/>
</dbReference>
<dbReference type="Gene3D" id="2.40.170.20">
    <property type="entry name" value="TonB-dependent receptor, beta-barrel domain"/>
    <property type="match status" value="1"/>
</dbReference>
<dbReference type="Proteomes" id="UP000515506">
    <property type="component" value="Chromosome"/>
</dbReference>
<proteinExistence type="inferred from homology"/>
<dbReference type="InterPro" id="IPR039426">
    <property type="entry name" value="TonB-dep_rcpt-like"/>
</dbReference>
<evidence type="ECO:0000256" key="3">
    <source>
        <dbReference type="ARBA" id="ARBA00022452"/>
    </source>
</evidence>
<evidence type="ECO:0000259" key="12">
    <source>
        <dbReference type="Pfam" id="PF07715"/>
    </source>
</evidence>
<dbReference type="InterPro" id="IPR012910">
    <property type="entry name" value="Plug_dom"/>
</dbReference>
<feature type="short sequence motif" description="TonB C-terminal box" evidence="10">
    <location>
        <begin position="899"/>
        <end position="916"/>
    </location>
</feature>
<keyword evidence="14" id="KW-1185">Reference proteome</keyword>
<feature type="domain" description="TonB-dependent receptor plug" evidence="12">
    <location>
        <begin position="62"/>
        <end position="165"/>
    </location>
</feature>
<keyword evidence="2 9" id="KW-0813">Transport</keyword>
<dbReference type="Pfam" id="PF07715">
    <property type="entry name" value="Plug"/>
    <property type="match status" value="1"/>
</dbReference>
<comment type="similarity">
    <text evidence="9">Belongs to the TonB-dependent receptor family.</text>
</comment>
<accession>A0ABX6RBK0</accession>
<evidence type="ECO:0000256" key="1">
    <source>
        <dbReference type="ARBA" id="ARBA00004571"/>
    </source>
</evidence>
<dbReference type="CDD" id="cd01347">
    <property type="entry name" value="ligand_gated_channel"/>
    <property type="match status" value="1"/>
</dbReference>
<evidence type="ECO:0000256" key="4">
    <source>
        <dbReference type="ARBA" id="ARBA00022692"/>
    </source>
</evidence>
<sequence>MQLKRNLLSAALASAIALTATGVQAQTAEATAEQNQQADATELDTVVVTGIRRGIESAISVKRDSTSIVEAISAEDIGKLPDVSIAESLARLPGLAAQRVAGRAQVISVRGLSPDFSTTLLNGREMVSTGDNRSVEFDQYPSELVSGVTVYKTPDAGLVGQGLSGTVDMQTVRPLSFDAPVGAVGIRGQRNSLGNAADASAYGERINASYITQNEARTFGFSIGYSHATTPIQENQVGLYEPWQAIGDNWRPGVPAGTFYSDGIKALRRTGETKRDGVMATLQFRPSNAWTSTLDLFHSEAEQVSTANQFEVHIGDYNGGYGRLDVDNPVINGNNTFTGGTANNVYPLVRGMYNYREDEINAFGWNNEFNVGAVRLVADVSWSKTKRDEINLENNTQRLPAPQLDSVGLSFRSGGFSQINPGFDYSDPSQLFLANTIYGSGYGKTPKVEDELTAVKLAASFPLPESLGWFTDLDVGLNYADREKKKRQPEGNINLGAQGVTSIASDLQYGLVDLRFAGIGYIPSWNVPAAVARYMTFNPVDNLSYLIPKAWDVNEKISTGFARANIDTEWGSIPVRGNIGVQIQHVDQSSQSRYWDSTQPAGSNVQPVDRGKTYTEVLPSMNLAFSLPADQTLRIGLAEQVARPRVDELRASLEFGVNTATGEPGGSGGNPELEPWRAYAFDLSYEKYFGTKAYVAAAFFYKDLRTYIYTESRDGFDFSDFLVDYVPGPGEPPTQSTGRFTAPYNGKGGKMKGIELTASLPLDLFTDALEGFGVIASASFNDSDITIPPPPGSTNSVGSQNITLPGLSERTFNLTAYYERNGFEARVSQRKRSDFIGEIGNFDGDRTLRYVVGEDVTDAQVSYSFPEGHALNGLSVLFQVSNLTDEAYQTYAGTKDRPLEYVEWGRTYLLGVNYKF</sequence>
<dbReference type="InterPro" id="IPR036942">
    <property type="entry name" value="Beta-barrel_TonB_sf"/>
</dbReference>
<keyword evidence="8 9" id="KW-0998">Cell outer membrane</keyword>
<keyword evidence="4 9" id="KW-0812">Transmembrane</keyword>
<dbReference type="InterPro" id="IPR037066">
    <property type="entry name" value="Plug_dom_sf"/>
</dbReference>
<dbReference type="InterPro" id="IPR010104">
    <property type="entry name" value="TonB_rcpt_bac"/>
</dbReference>
<evidence type="ECO:0000256" key="9">
    <source>
        <dbReference type="PROSITE-ProRule" id="PRU01360"/>
    </source>
</evidence>
<evidence type="ECO:0000313" key="13">
    <source>
        <dbReference type="EMBL" id="QND80648.1"/>
    </source>
</evidence>
<keyword evidence="13" id="KW-0675">Receptor</keyword>
<feature type="chain" id="PRO_5046640902" evidence="11">
    <location>
        <begin position="26"/>
        <end position="916"/>
    </location>
</feature>
<keyword evidence="5 11" id="KW-0732">Signal</keyword>
<organism evidence="13 14">
    <name type="scientific">Pseudoxanthomonas mexicana</name>
    <dbReference type="NCBI Taxonomy" id="128785"/>
    <lineage>
        <taxon>Bacteria</taxon>
        <taxon>Pseudomonadati</taxon>
        <taxon>Pseudomonadota</taxon>
        <taxon>Gammaproteobacteria</taxon>
        <taxon>Lysobacterales</taxon>
        <taxon>Lysobacteraceae</taxon>
        <taxon>Pseudoxanthomonas</taxon>
    </lineage>
</organism>
<name>A0ABX6RBK0_PSEMX</name>
<dbReference type="PROSITE" id="PS01156">
    <property type="entry name" value="TONB_DEPENDENT_REC_2"/>
    <property type="match status" value="1"/>
</dbReference>